<evidence type="ECO:0000259" key="2">
    <source>
        <dbReference type="PROSITE" id="PS51508"/>
    </source>
</evidence>
<feature type="region of interest" description="Disordered" evidence="1">
    <location>
        <begin position="130"/>
        <end position="156"/>
    </location>
</feature>
<dbReference type="InterPro" id="IPR014797">
    <property type="entry name" value="CKK_CAMSAP"/>
</dbReference>
<dbReference type="Pfam" id="PF08683">
    <property type="entry name" value="CAMSAP_CKK"/>
    <property type="match status" value="1"/>
</dbReference>
<reference evidence="3 4" key="1">
    <citation type="submission" date="2016-07" db="EMBL/GenBank/DDBJ databases">
        <title>Pervasive Adenine N6-methylation of Active Genes in Fungi.</title>
        <authorList>
            <consortium name="DOE Joint Genome Institute"/>
            <person name="Mondo S.J."/>
            <person name="Dannebaum R.O."/>
            <person name="Kuo R.C."/>
            <person name="Labutti K."/>
            <person name="Haridas S."/>
            <person name="Kuo A."/>
            <person name="Salamov A."/>
            <person name="Ahrendt S.R."/>
            <person name="Lipzen A."/>
            <person name="Sullivan W."/>
            <person name="Andreopoulos W.B."/>
            <person name="Clum A."/>
            <person name="Lindquist E."/>
            <person name="Daum C."/>
            <person name="Ramamoorthy G.K."/>
            <person name="Gryganskyi A."/>
            <person name="Culley D."/>
            <person name="Magnuson J.K."/>
            <person name="James T.Y."/>
            <person name="O'Malley M.A."/>
            <person name="Stajich J.E."/>
            <person name="Spatafora J.W."/>
            <person name="Visel A."/>
            <person name="Grigoriev I.V."/>
        </authorList>
    </citation>
    <scope>NUCLEOTIDE SEQUENCE [LARGE SCALE GENOMIC DNA]</scope>
    <source>
        <strain evidence="3 4">JEL800</strain>
    </source>
</reference>
<dbReference type="EMBL" id="MCGO01000057">
    <property type="protein sequence ID" value="ORY36113.1"/>
    <property type="molecule type" value="Genomic_DNA"/>
</dbReference>
<dbReference type="InterPro" id="IPR038209">
    <property type="entry name" value="CKK_dom_sf"/>
</dbReference>
<feature type="compositionally biased region" description="Gly residues" evidence="1">
    <location>
        <begin position="1006"/>
        <end position="1015"/>
    </location>
</feature>
<dbReference type="PANTHER" id="PTHR24216:SF8">
    <property type="entry name" value="PAXILLIN, ISOFORM F"/>
    <property type="match status" value="1"/>
</dbReference>
<feature type="compositionally biased region" description="Low complexity" evidence="1">
    <location>
        <begin position="1223"/>
        <end position="1258"/>
    </location>
</feature>
<dbReference type="SMART" id="SM01051">
    <property type="entry name" value="CAMSAP_CKK"/>
    <property type="match status" value="1"/>
</dbReference>
<dbReference type="InterPro" id="IPR011033">
    <property type="entry name" value="PRC_barrel-like_sf"/>
</dbReference>
<feature type="region of interest" description="Disordered" evidence="1">
    <location>
        <begin position="693"/>
        <end position="746"/>
    </location>
</feature>
<dbReference type="PANTHER" id="PTHR24216">
    <property type="entry name" value="PAXILLIN-RELATED"/>
    <property type="match status" value="1"/>
</dbReference>
<feature type="compositionally biased region" description="Basic and acidic residues" evidence="1">
    <location>
        <begin position="130"/>
        <end position="141"/>
    </location>
</feature>
<feature type="region of interest" description="Disordered" evidence="1">
    <location>
        <begin position="834"/>
        <end position="859"/>
    </location>
</feature>
<protein>
    <recommendedName>
        <fullName evidence="2">CKK domain-containing protein</fullName>
    </recommendedName>
</protein>
<dbReference type="Gene3D" id="3.10.20.360">
    <property type="entry name" value="CKK domain"/>
    <property type="match status" value="1"/>
</dbReference>
<feature type="region of interest" description="Disordered" evidence="1">
    <location>
        <begin position="985"/>
        <end position="1022"/>
    </location>
</feature>
<proteinExistence type="predicted"/>
<dbReference type="OrthoDB" id="2125658at2759"/>
<feature type="compositionally biased region" description="Low complexity" evidence="1">
    <location>
        <begin position="1160"/>
        <end position="1170"/>
    </location>
</feature>
<dbReference type="PROSITE" id="PS51508">
    <property type="entry name" value="CKK"/>
    <property type="match status" value="1"/>
</dbReference>
<evidence type="ECO:0000256" key="1">
    <source>
        <dbReference type="SAM" id="MobiDB-lite"/>
    </source>
</evidence>
<dbReference type="SUPFAM" id="SSF50346">
    <property type="entry name" value="PRC-barrel domain"/>
    <property type="match status" value="1"/>
</dbReference>
<feature type="region of interest" description="Disordered" evidence="1">
    <location>
        <begin position="887"/>
        <end position="921"/>
    </location>
</feature>
<feature type="compositionally biased region" description="Pro residues" evidence="1">
    <location>
        <begin position="699"/>
        <end position="715"/>
    </location>
</feature>
<sequence length="1391" mass="152488">MGLVETSRLAQLSPVTHDSKPVPHSEPTIKKWISQEILGTSISDSDFSDPFLLIQVLAILAPNSVNLNYYSSDHAFSCDDLNSVTVDMLFNGLTALGVSVQKGSKERVLNGDQDSVFEIARTLYEWKKGPVPDTLDTDHDSSPPNPSDFSVSEHVDTPPSKAELAKIQRAGSIVSAIETDYEPSEASFIPSLRWLFRLILDETDGDQFGASYNCVEEVVEMARVLESITRSIPEGRILPALTYGAIYTMACKILFETSKLNKWIDTFIPPADKSKQVDWVNQKGGFLDLLISNGLLDFQESLKSCIGDMIRDDCPFYESIHSNIIEALMQHSLLELRVGDIVEHISAKFPHMQTKDYPYDVEEALLLWFRQCANHAFNLTQDKRIISWANQKTDCNELTAFLHDGVAPALVAFIYINGFKISEISFDGDLLSNWRLLDLKGKVDGMPRGCWRPEEIVNSLCLSSFDVAFLVYACEVFEWIELSNKIPIDEIVKTPEASVAASESHPVSPTKWMPIDDTEETPTEPKLVESPPSQQVKWLPIDDELFDKQQQDTPSSLMSLSTVSSSSNLDLVLEEVPVEKKSIKEQNHESTIKTTTIIQTASSNIVSQSEIVYQSFMQQFDEVVDAPSTGNRILHLERGDSVASNISTQDVYSTLEPKGASTTAIVPQQKAPPVTLAEPAKVVQVTPKAVAPPIVQTPQPKPVPSAKPTPPPNPPAAKTSSPKKSNAVNNLQPSSTKEPLAVAATADMQRSKNITAPSNATVATTTLVVNTAAPAPIPTAPPAKDRKRKLRDVNALNQNGVATSTTVELPKIQTPPPHHVASQVDISSPAMSTKSTITVTNGPPTSGRTTPDVLKLPPIPTPNSHIVTTTVTVNNSPPVQELLEEPYDSAAEDNRPPSFNLSDMIMSDESDPSSDLEYPSKKNPLLVTTTTTTVTTTTLKKPLKSSLKKQSVYYQQHLQQQQFLAAKLGGTTMSSSVTLVQEEEENLGAEDEWEEVVPRSHSGRKSIGGGSSNGGGRRRKLGTRKMVRVPVDVVMGKLQQQQQKSDVEDVGGVVLEGEGLQENSTEKKEEVVPDTRNKLDLVLNGESSVTQAGTELPKFKGMLFVPLGEGSSYISLSDNESDGESGALDPPPFTQIPRRISARFESNRKASQRKSNSFIQQQQQHQQQQNPQPPPLPIKVTQTEVPMIIKSRASTTSRRSSQENLFTPEELPLARQQQPKPPKISTSSTSLPTSSTTSSSNNNISSSSPTTQQQQQPSPEKPPSILKISPYKKHPPTNRQIIQNALTHVCLTPTPLHPLKDQVLSFLHASTWKHHILILKSASNHTYAGLCAYNAGAGYWEGVHGRVGQVVESEVEAYYRYDCGGRRFREVRSGGFAGCVDAIVVRGFNLK</sequence>
<feature type="region of interest" description="Disordered" evidence="1">
    <location>
        <begin position="1115"/>
        <end position="1179"/>
    </location>
</feature>
<feature type="domain" description="CKK" evidence="2">
    <location>
        <begin position="1266"/>
        <end position="1391"/>
    </location>
</feature>
<gene>
    <name evidence="3" type="ORF">BCR33DRAFT_790439</name>
</gene>
<dbReference type="GO" id="GO:0008017">
    <property type="term" value="F:microtubule binding"/>
    <property type="evidence" value="ECO:0007669"/>
    <property type="project" value="InterPro"/>
</dbReference>
<feature type="region of interest" description="Disordered" evidence="1">
    <location>
        <begin position="499"/>
        <end position="532"/>
    </location>
</feature>
<name>A0A1Y2BN04_9FUNG</name>
<dbReference type="Proteomes" id="UP000193642">
    <property type="component" value="Unassembled WGS sequence"/>
</dbReference>
<accession>A0A1Y2BN04</accession>
<feature type="compositionally biased region" description="Acidic residues" evidence="1">
    <location>
        <begin position="985"/>
        <end position="995"/>
    </location>
</feature>
<comment type="caution">
    <text evidence="3">The sequence shown here is derived from an EMBL/GenBank/DDBJ whole genome shotgun (WGS) entry which is preliminary data.</text>
</comment>
<organism evidence="3 4">
    <name type="scientific">Rhizoclosmatium globosum</name>
    <dbReference type="NCBI Taxonomy" id="329046"/>
    <lineage>
        <taxon>Eukaryota</taxon>
        <taxon>Fungi</taxon>
        <taxon>Fungi incertae sedis</taxon>
        <taxon>Chytridiomycota</taxon>
        <taxon>Chytridiomycota incertae sedis</taxon>
        <taxon>Chytridiomycetes</taxon>
        <taxon>Chytridiales</taxon>
        <taxon>Chytriomycetaceae</taxon>
        <taxon>Rhizoclosmatium</taxon>
    </lineage>
</organism>
<evidence type="ECO:0000313" key="3">
    <source>
        <dbReference type="EMBL" id="ORY36113.1"/>
    </source>
</evidence>
<feature type="compositionally biased region" description="Polar residues" evidence="1">
    <location>
        <begin position="834"/>
        <end position="849"/>
    </location>
</feature>
<evidence type="ECO:0000313" key="4">
    <source>
        <dbReference type="Proteomes" id="UP000193642"/>
    </source>
</evidence>
<feature type="compositionally biased region" description="Low complexity" evidence="1">
    <location>
        <begin position="716"/>
        <end position="727"/>
    </location>
</feature>
<keyword evidence="4" id="KW-1185">Reference proteome</keyword>
<feature type="compositionally biased region" description="Polar residues" evidence="1">
    <location>
        <begin position="728"/>
        <end position="737"/>
    </location>
</feature>
<feature type="region of interest" description="Disordered" evidence="1">
    <location>
        <begin position="1191"/>
        <end position="1276"/>
    </location>
</feature>